<dbReference type="Pfam" id="PF26606">
    <property type="entry name" value="SCO4848"/>
    <property type="match status" value="1"/>
</dbReference>
<gene>
    <name evidence="2" type="ORF">GCM10012275_33230</name>
</gene>
<name>A0A8J3FVN2_9PSEU</name>
<keyword evidence="1" id="KW-1133">Transmembrane helix</keyword>
<comment type="caution">
    <text evidence="2">The sequence shown here is derived from an EMBL/GenBank/DDBJ whole genome shotgun (WGS) entry which is preliminary data.</text>
</comment>
<reference evidence="2" key="2">
    <citation type="submission" date="2020-09" db="EMBL/GenBank/DDBJ databases">
        <authorList>
            <person name="Sun Q."/>
            <person name="Zhou Y."/>
        </authorList>
    </citation>
    <scope>NUCLEOTIDE SEQUENCE</scope>
    <source>
        <strain evidence="2">CGMCC 4.5737</strain>
    </source>
</reference>
<dbReference type="Proteomes" id="UP000637578">
    <property type="component" value="Unassembled WGS sequence"/>
</dbReference>
<sequence>MGASDTTDTGWVRLSRRASLFLLAFAVWTWLIWPNFLRNIWKDPRSWAAEGGPTSFFTVHLLLVLASLLFGTVIGVIGWRGYRAGRATGANPTRANDHDGPK</sequence>
<evidence type="ECO:0000313" key="3">
    <source>
        <dbReference type="Proteomes" id="UP000637578"/>
    </source>
</evidence>
<keyword evidence="1" id="KW-0812">Transmembrane</keyword>
<accession>A0A8J3FVN2</accession>
<proteinExistence type="predicted"/>
<dbReference type="AlphaFoldDB" id="A0A8J3FVN2"/>
<dbReference type="NCBIfam" id="NF046117">
    <property type="entry name" value="SCO4848_fam"/>
    <property type="match status" value="1"/>
</dbReference>
<feature type="transmembrane region" description="Helical" evidence="1">
    <location>
        <begin position="20"/>
        <end position="37"/>
    </location>
</feature>
<dbReference type="EMBL" id="BMMK01000014">
    <property type="protein sequence ID" value="GGM59402.1"/>
    <property type="molecule type" value="Genomic_DNA"/>
</dbReference>
<feature type="transmembrane region" description="Helical" evidence="1">
    <location>
        <begin position="57"/>
        <end position="79"/>
    </location>
</feature>
<reference evidence="2" key="1">
    <citation type="journal article" date="2014" name="Int. J. Syst. Evol. Microbiol.">
        <title>Complete genome sequence of Corynebacterium casei LMG S-19264T (=DSM 44701T), isolated from a smear-ripened cheese.</title>
        <authorList>
            <consortium name="US DOE Joint Genome Institute (JGI-PGF)"/>
            <person name="Walter F."/>
            <person name="Albersmeier A."/>
            <person name="Kalinowski J."/>
            <person name="Ruckert C."/>
        </authorList>
    </citation>
    <scope>NUCLEOTIDE SEQUENCE</scope>
    <source>
        <strain evidence="2">CGMCC 4.5737</strain>
    </source>
</reference>
<organism evidence="2 3">
    <name type="scientific">Longimycelium tulufanense</name>
    <dbReference type="NCBI Taxonomy" id="907463"/>
    <lineage>
        <taxon>Bacteria</taxon>
        <taxon>Bacillati</taxon>
        <taxon>Actinomycetota</taxon>
        <taxon>Actinomycetes</taxon>
        <taxon>Pseudonocardiales</taxon>
        <taxon>Pseudonocardiaceae</taxon>
        <taxon>Longimycelium</taxon>
    </lineage>
</organism>
<keyword evidence="1" id="KW-0472">Membrane</keyword>
<protein>
    <submittedName>
        <fullName evidence="2">Uncharacterized protein</fullName>
    </submittedName>
</protein>
<evidence type="ECO:0000256" key="1">
    <source>
        <dbReference type="SAM" id="Phobius"/>
    </source>
</evidence>
<dbReference type="InterPro" id="IPR058061">
    <property type="entry name" value="SCO4848-like"/>
</dbReference>
<evidence type="ECO:0000313" key="2">
    <source>
        <dbReference type="EMBL" id="GGM59402.1"/>
    </source>
</evidence>
<keyword evidence="3" id="KW-1185">Reference proteome</keyword>